<dbReference type="RefSeq" id="XP_024738574.1">
    <property type="nucleotide sequence ID" value="XM_024882947.1"/>
</dbReference>
<feature type="domain" description="DUF7918" evidence="2">
    <location>
        <begin position="9"/>
        <end position="257"/>
    </location>
</feature>
<evidence type="ECO:0000313" key="4">
    <source>
        <dbReference type="Proteomes" id="UP000235371"/>
    </source>
</evidence>
<dbReference type="EMBL" id="KZ613786">
    <property type="protein sequence ID" value="PMD61670.1"/>
    <property type="molecule type" value="Genomic_DNA"/>
</dbReference>
<reference evidence="3 4" key="1">
    <citation type="submission" date="2016-04" db="EMBL/GenBank/DDBJ databases">
        <title>A degradative enzymes factory behind the ericoid mycorrhizal symbiosis.</title>
        <authorList>
            <consortium name="DOE Joint Genome Institute"/>
            <person name="Martino E."/>
            <person name="Morin E."/>
            <person name="Grelet G."/>
            <person name="Kuo A."/>
            <person name="Kohler A."/>
            <person name="Daghino S."/>
            <person name="Barry K."/>
            <person name="Choi C."/>
            <person name="Cichocki N."/>
            <person name="Clum A."/>
            <person name="Copeland A."/>
            <person name="Hainaut M."/>
            <person name="Haridas S."/>
            <person name="Labutti K."/>
            <person name="Lindquist E."/>
            <person name="Lipzen A."/>
            <person name="Khouja H.-R."/>
            <person name="Murat C."/>
            <person name="Ohm R."/>
            <person name="Olson A."/>
            <person name="Spatafora J."/>
            <person name="Veneault-Fourrey C."/>
            <person name="Henrissat B."/>
            <person name="Grigoriev I."/>
            <person name="Martin F."/>
            <person name="Perotto S."/>
        </authorList>
    </citation>
    <scope>NUCLEOTIDE SEQUENCE [LARGE SCALE GENOMIC DNA]</scope>
    <source>
        <strain evidence="3 4">E</strain>
    </source>
</reference>
<protein>
    <recommendedName>
        <fullName evidence="2">DUF7918 domain-containing protein</fullName>
    </recommendedName>
</protein>
<evidence type="ECO:0000256" key="1">
    <source>
        <dbReference type="SAM" id="MobiDB-lite"/>
    </source>
</evidence>
<dbReference type="PANTHER" id="PTHR36223">
    <property type="entry name" value="BETA-LACTAMASE-TYPE TRANSPEPTIDASE FOLD DOMAIN CONTAINING PROTEIN"/>
    <property type="match status" value="1"/>
</dbReference>
<dbReference type="Proteomes" id="UP000235371">
    <property type="component" value="Unassembled WGS sequence"/>
</dbReference>
<dbReference type="PANTHER" id="PTHR36223:SF1">
    <property type="entry name" value="TRANSCRIPTION ELONGATION FACTOR EAF N-TERMINAL DOMAIN-CONTAINING PROTEIN"/>
    <property type="match status" value="1"/>
</dbReference>
<dbReference type="InParanoid" id="A0A2J6TF81"/>
<feature type="compositionally biased region" description="Basic and acidic residues" evidence="1">
    <location>
        <begin position="307"/>
        <end position="321"/>
    </location>
</feature>
<name>A0A2J6TF81_9HELO</name>
<accession>A0A2J6TF81</accession>
<dbReference type="Pfam" id="PF25534">
    <property type="entry name" value="DUF7918"/>
    <property type="match status" value="1"/>
</dbReference>
<proteinExistence type="predicted"/>
<evidence type="ECO:0000259" key="2">
    <source>
        <dbReference type="Pfam" id="PF25534"/>
    </source>
</evidence>
<sequence>MAILDSIPGLEVFVCVDDKPLAEYDDDDDGEGEVEHTQVAEYQAARTVSKFVESVSDKEFSIRLNLETSFVMDCASLIFPINIDGKPCWEPVLAKSRFPQSVQGSRVLSRVTINAQGVRAVAPGIEEQEFLQKFKFSKIDTTMDDDKLATVQEDMKRIQEVGEIIVKVYKGGEIKDTTRSSTTNNIDLHSVGDKVHEKALKGDPKSHSASLGPATELVKKSYVACQKVDGVDYPIAIFKFKYRSRDALKSLLIIERTPSPEPAEAPVPEPALSLDNLNPAQKTRLEQFLRELVNDGGAGRNSPNRTIKREHGEENRGGEGSRKKRKSGPPVTIDLTDD</sequence>
<keyword evidence="4" id="KW-1185">Reference proteome</keyword>
<gene>
    <name evidence="3" type="ORF">K444DRAFT_628688</name>
</gene>
<feature type="region of interest" description="Disordered" evidence="1">
    <location>
        <begin position="292"/>
        <end position="338"/>
    </location>
</feature>
<dbReference type="AlphaFoldDB" id="A0A2J6TF81"/>
<dbReference type="OrthoDB" id="3364132at2759"/>
<evidence type="ECO:0000313" key="3">
    <source>
        <dbReference type="EMBL" id="PMD61670.1"/>
    </source>
</evidence>
<dbReference type="InterPro" id="IPR057678">
    <property type="entry name" value="DUF7918"/>
</dbReference>
<organism evidence="3 4">
    <name type="scientific">Hyaloscypha bicolor E</name>
    <dbReference type="NCBI Taxonomy" id="1095630"/>
    <lineage>
        <taxon>Eukaryota</taxon>
        <taxon>Fungi</taxon>
        <taxon>Dikarya</taxon>
        <taxon>Ascomycota</taxon>
        <taxon>Pezizomycotina</taxon>
        <taxon>Leotiomycetes</taxon>
        <taxon>Helotiales</taxon>
        <taxon>Hyaloscyphaceae</taxon>
        <taxon>Hyaloscypha</taxon>
        <taxon>Hyaloscypha bicolor</taxon>
    </lineage>
</organism>
<dbReference type="GeneID" id="36591024"/>
<dbReference type="STRING" id="1095630.A0A2J6TF81"/>